<keyword evidence="2" id="KW-1185">Reference proteome</keyword>
<evidence type="ECO:0000313" key="2">
    <source>
        <dbReference type="Proteomes" id="UP000031036"/>
    </source>
</evidence>
<reference evidence="1 2" key="1">
    <citation type="submission" date="2014-11" db="EMBL/GenBank/DDBJ databases">
        <title>Genetic blueprint of the zoonotic pathogen Toxocara canis.</title>
        <authorList>
            <person name="Zhu X.-Q."/>
            <person name="Korhonen P.K."/>
            <person name="Cai H."/>
            <person name="Young N.D."/>
            <person name="Nejsum P."/>
            <person name="von Samson-Himmelstjerna G."/>
            <person name="Boag P.R."/>
            <person name="Tan P."/>
            <person name="Li Q."/>
            <person name="Min J."/>
            <person name="Yang Y."/>
            <person name="Wang X."/>
            <person name="Fang X."/>
            <person name="Hall R.S."/>
            <person name="Hofmann A."/>
            <person name="Sternberg P.W."/>
            <person name="Jex A.R."/>
            <person name="Gasser R.B."/>
        </authorList>
    </citation>
    <scope>NUCLEOTIDE SEQUENCE [LARGE SCALE GENOMIC DNA]</scope>
    <source>
        <strain evidence="1">PN_DK_2014</strain>
    </source>
</reference>
<comment type="caution">
    <text evidence="1">The sequence shown here is derived from an EMBL/GenBank/DDBJ whole genome shotgun (WGS) entry which is preliminary data.</text>
</comment>
<protein>
    <submittedName>
        <fullName evidence="1">Uncharacterized protein</fullName>
    </submittedName>
</protein>
<dbReference type="EMBL" id="JPKZ01001200">
    <property type="protein sequence ID" value="KHN83378.1"/>
    <property type="molecule type" value="Genomic_DNA"/>
</dbReference>
<dbReference type="AlphaFoldDB" id="A0A0B2VP74"/>
<sequence>MHYRQSSAFDSGSRWRLLNECNGIESWFWVAVSHIWGIIGLPHKYCYNVRNVTKIISLPYRYRFISCYFFLSDGIIFQQKRICQQGSKTRLSTSWIETAEGH</sequence>
<feature type="non-terminal residue" evidence="1">
    <location>
        <position position="102"/>
    </location>
</feature>
<organism evidence="1 2">
    <name type="scientific">Toxocara canis</name>
    <name type="common">Canine roundworm</name>
    <dbReference type="NCBI Taxonomy" id="6265"/>
    <lineage>
        <taxon>Eukaryota</taxon>
        <taxon>Metazoa</taxon>
        <taxon>Ecdysozoa</taxon>
        <taxon>Nematoda</taxon>
        <taxon>Chromadorea</taxon>
        <taxon>Rhabditida</taxon>
        <taxon>Spirurina</taxon>
        <taxon>Ascaridomorpha</taxon>
        <taxon>Ascaridoidea</taxon>
        <taxon>Toxocaridae</taxon>
        <taxon>Toxocara</taxon>
    </lineage>
</organism>
<accession>A0A0B2VP74</accession>
<dbReference type="Proteomes" id="UP000031036">
    <property type="component" value="Unassembled WGS sequence"/>
</dbReference>
<name>A0A0B2VP74_TOXCA</name>
<evidence type="ECO:0000313" key="1">
    <source>
        <dbReference type="EMBL" id="KHN83378.1"/>
    </source>
</evidence>
<gene>
    <name evidence="1" type="ORF">Tcan_00990</name>
</gene>
<proteinExistence type="predicted"/>